<dbReference type="AlphaFoldDB" id="A0A843X505"/>
<dbReference type="EMBL" id="NMUH01004899">
    <property type="protein sequence ID" value="MQM11200.1"/>
    <property type="molecule type" value="Genomic_DNA"/>
</dbReference>
<comment type="caution">
    <text evidence="1">The sequence shown here is derived from an EMBL/GenBank/DDBJ whole genome shotgun (WGS) entry which is preliminary data.</text>
</comment>
<gene>
    <name evidence="1" type="ORF">Taro_044108</name>
</gene>
<evidence type="ECO:0000313" key="2">
    <source>
        <dbReference type="Proteomes" id="UP000652761"/>
    </source>
</evidence>
<sequence length="171" mass="18874">MMAHYGPRVSYQQSWSHLNRPRPFQDSFKISKVPPPLIGHCQASRRYIPEQVIYPSTPNNCGGVPNRNSNPAARNNPGYHRTACSSPHVGHLLGKCFQRVPSRFSGSWRGCNCLRPRTPPSRGTNCLAAQRAPERITPPVLVLTGDRLPYSLSSGGPFGSSPNRITPPHIL</sequence>
<proteinExistence type="predicted"/>
<accession>A0A843X505</accession>
<evidence type="ECO:0000313" key="1">
    <source>
        <dbReference type="EMBL" id="MQM11200.1"/>
    </source>
</evidence>
<organism evidence="1 2">
    <name type="scientific">Colocasia esculenta</name>
    <name type="common">Wild taro</name>
    <name type="synonym">Arum esculentum</name>
    <dbReference type="NCBI Taxonomy" id="4460"/>
    <lineage>
        <taxon>Eukaryota</taxon>
        <taxon>Viridiplantae</taxon>
        <taxon>Streptophyta</taxon>
        <taxon>Embryophyta</taxon>
        <taxon>Tracheophyta</taxon>
        <taxon>Spermatophyta</taxon>
        <taxon>Magnoliopsida</taxon>
        <taxon>Liliopsida</taxon>
        <taxon>Araceae</taxon>
        <taxon>Aroideae</taxon>
        <taxon>Colocasieae</taxon>
        <taxon>Colocasia</taxon>
    </lineage>
</organism>
<keyword evidence="2" id="KW-1185">Reference proteome</keyword>
<reference evidence="1" key="1">
    <citation type="submission" date="2017-07" db="EMBL/GenBank/DDBJ databases">
        <title>Taro Niue Genome Assembly and Annotation.</title>
        <authorList>
            <person name="Atibalentja N."/>
            <person name="Keating K."/>
            <person name="Fields C.J."/>
        </authorList>
    </citation>
    <scope>NUCLEOTIDE SEQUENCE</scope>
    <source>
        <strain evidence="1">Niue_2</strain>
        <tissue evidence="1">Leaf</tissue>
    </source>
</reference>
<protein>
    <submittedName>
        <fullName evidence="1">Uncharacterized protein</fullName>
    </submittedName>
</protein>
<name>A0A843X505_COLES</name>
<dbReference type="Proteomes" id="UP000652761">
    <property type="component" value="Unassembled WGS sequence"/>
</dbReference>